<accession>A0A3Q3SHK3</accession>
<dbReference type="InterPro" id="IPR004031">
    <property type="entry name" value="PMP22/EMP/MP20/Claudin"/>
</dbReference>
<dbReference type="GO" id="GO:0007517">
    <property type="term" value="P:muscle organ development"/>
    <property type="evidence" value="ECO:0007669"/>
    <property type="project" value="UniProtKB-KW"/>
</dbReference>
<evidence type="ECO:0000256" key="1">
    <source>
        <dbReference type="ARBA" id="ARBA00004651"/>
    </source>
</evidence>
<feature type="transmembrane region" description="Helical" evidence="12">
    <location>
        <begin position="242"/>
        <end position="267"/>
    </location>
</feature>
<reference evidence="13" key="1">
    <citation type="submission" date="2025-08" db="UniProtKB">
        <authorList>
            <consortium name="Ensembl"/>
        </authorList>
    </citation>
    <scope>IDENTIFICATION</scope>
</reference>
<evidence type="ECO:0000256" key="5">
    <source>
        <dbReference type="ARBA" id="ARBA00022541"/>
    </source>
</evidence>
<evidence type="ECO:0000256" key="6">
    <source>
        <dbReference type="ARBA" id="ARBA00022692"/>
    </source>
</evidence>
<dbReference type="Gene3D" id="1.20.140.150">
    <property type="match status" value="1"/>
</dbReference>
<keyword evidence="7" id="KW-0732">Signal</keyword>
<evidence type="ECO:0000256" key="12">
    <source>
        <dbReference type="SAM" id="Phobius"/>
    </source>
</evidence>
<evidence type="ECO:0000256" key="10">
    <source>
        <dbReference type="ARBA" id="ARBA00023180"/>
    </source>
</evidence>
<feature type="transmembrane region" description="Helical" evidence="12">
    <location>
        <begin position="113"/>
        <end position="135"/>
    </location>
</feature>
<evidence type="ECO:0000256" key="11">
    <source>
        <dbReference type="SAM" id="MobiDB-lite"/>
    </source>
</evidence>
<sequence length="358" mass="40250">MVQWNSRLHLTPKIGQALGGGWVGCLHTLVQGPEESCAQPCPPITQPEGQERSQDPVTQHKPALQRNNPSYSVDVLHYKKREFFFVTCAHCTWREKVRLSVGRLVGQSWTMKLSVALFFAGLFGALAAVFILLSFGTDYWLLASESCHPNPDGSLDLAGVTVEPGDVVVQEHSSNTTLYHEGFFWRCFFRDNMGDDNLLWKLWFTNQPHSKVCIHAYLFPFPVSHQTHNTTEYDSAIIYRGFWSIFMLIGVAAVVLGGFIIICAAPFASHRLYKAGGGLFLTSGLFLLCVVVMYVLWLQVLDVVDNYVAYQRSAKCPHFQLSLNYGLSFMFAPIGIFFCILAGLLFLLIGRTVQIHYH</sequence>
<dbReference type="FunCoup" id="A0A3Q3SHK3">
    <property type="interactions" value="729"/>
</dbReference>
<protein>
    <recommendedName>
        <fullName evidence="3">Transmembrane protein 182</fullName>
    </recommendedName>
</protein>
<dbReference type="InParanoid" id="A0A3Q3SHK3"/>
<dbReference type="GO" id="GO:0005886">
    <property type="term" value="C:plasma membrane"/>
    <property type="evidence" value="ECO:0007669"/>
    <property type="project" value="UniProtKB-SubCell"/>
</dbReference>
<dbReference type="AlphaFoldDB" id="A0A3Q3SHK3"/>
<keyword evidence="4" id="KW-1003">Cell membrane</keyword>
<organism evidence="13 14">
    <name type="scientific">Mastacembelus armatus</name>
    <name type="common">zig-zag eel</name>
    <dbReference type="NCBI Taxonomy" id="205130"/>
    <lineage>
        <taxon>Eukaryota</taxon>
        <taxon>Metazoa</taxon>
        <taxon>Chordata</taxon>
        <taxon>Craniata</taxon>
        <taxon>Vertebrata</taxon>
        <taxon>Euteleostomi</taxon>
        <taxon>Actinopterygii</taxon>
        <taxon>Neopterygii</taxon>
        <taxon>Teleostei</taxon>
        <taxon>Neoteleostei</taxon>
        <taxon>Acanthomorphata</taxon>
        <taxon>Anabantaria</taxon>
        <taxon>Synbranchiformes</taxon>
        <taxon>Mastacembelidae</taxon>
        <taxon>Mastacembelus</taxon>
    </lineage>
</organism>
<evidence type="ECO:0000313" key="14">
    <source>
        <dbReference type="Proteomes" id="UP000261640"/>
    </source>
</evidence>
<dbReference type="PROSITE" id="PS51257">
    <property type="entry name" value="PROKAR_LIPOPROTEIN"/>
    <property type="match status" value="1"/>
</dbReference>
<dbReference type="PANTHER" id="PTHR32012:SF0">
    <property type="entry name" value="TRANSMEMBRANE PROTEIN 182"/>
    <property type="match status" value="1"/>
</dbReference>
<dbReference type="GeneTree" id="ENSGT00390000017581"/>
<dbReference type="Proteomes" id="UP000261640">
    <property type="component" value="Unplaced"/>
</dbReference>
<evidence type="ECO:0000256" key="4">
    <source>
        <dbReference type="ARBA" id="ARBA00022475"/>
    </source>
</evidence>
<keyword evidence="8 12" id="KW-1133">Transmembrane helix</keyword>
<dbReference type="Pfam" id="PF13903">
    <property type="entry name" value="Claudin_2"/>
    <property type="match status" value="1"/>
</dbReference>
<keyword evidence="6 12" id="KW-0812">Transmembrane</keyword>
<dbReference type="STRING" id="205130.ENSMAMP00000024710"/>
<feature type="region of interest" description="Disordered" evidence="11">
    <location>
        <begin position="38"/>
        <end position="66"/>
    </location>
</feature>
<feature type="transmembrane region" description="Helical" evidence="12">
    <location>
        <begin position="327"/>
        <end position="349"/>
    </location>
</feature>
<keyword evidence="9 12" id="KW-0472">Membrane</keyword>
<dbReference type="InterPro" id="IPR026763">
    <property type="entry name" value="TMEM182"/>
</dbReference>
<name>A0A3Q3SHK3_9TELE</name>
<dbReference type="PANTHER" id="PTHR32012">
    <property type="entry name" value="TRANSMEMBRANE PROTEIN 182-RELATED"/>
    <property type="match status" value="1"/>
</dbReference>
<comment type="subcellular location">
    <subcellularLocation>
        <location evidence="1">Cell membrane</location>
        <topology evidence="1">Multi-pass membrane protein</topology>
    </subcellularLocation>
</comment>
<evidence type="ECO:0000256" key="2">
    <source>
        <dbReference type="ARBA" id="ARBA00006418"/>
    </source>
</evidence>
<dbReference type="Ensembl" id="ENSMAMT00000025346.2">
    <property type="protein sequence ID" value="ENSMAMP00000024710.2"/>
    <property type="gene ID" value="ENSMAMG00000016605.2"/>
</dbReference>
<evidence type="ECO:0000256" key="8">
    <source>
        <dbReference type="ARBA" id="ARBA00022989"/>
    </source>
</evidence>
<reference evidence="13" key="2">
    <citation type="submission" date="2025-09" db="UniProtKB">
        <authorList>
            <consortium name="Ensembl"/>
        </authorList>
    </citation>
    <scope>IDENTIFICATION</scope>
</reference>
<evidence type="ECO:0000256" key="9">
    <source>
        <dbReference type="ARBA" id="ARBA00023136"/>
    </source>
</evidence>
<comment type="similarity">
    <text evidence="2">Belongs to the TMEM182 family.</text>
</comment>
<keyword evidence="5" id="KW-0517">Myogenesis</keyword>
<evidence type="ECO:0000313" key="13">
    <source>
        <dbReference type="Ensembl" id="ENSMAMP00000024710.2"/>
    </source>
</evidence>
<keyword evidence="14" id="KW-1185">Reference proteome</keyword>
<feature type="transmembrane region" description="Helical" evidence="12">
    <location>
        <begin position="279"/>
        <end position="297"/>
    </location>
</feature>
<keyword evidence="10" id="KW-0325">Glycoprotein</keyword>
<evidence type="ECO:0000256" key="7">
    <source>
        <dbReference type="ARBA" id="ARBA00022729"/>
    </source>
</evidence>
<evidence type="ECO:0000256" key="3">
    <source>
        <dbReference type="ARBA" id="ARBA00014600"/>
    </source>
</evidence>
<proteinExistence type="inferred from homology"/>